<reference evidence="4" key="1">
    <citation type="submission" date="2018-06" db="EMBL/GenBank/DDBJ databases">
        <authorList>
            <person name="Zhirakovskaya E."/>
        </authorList>
    </citation>
    <scope>NUCLEOTIDE SEQUENCE</scope>
</reference>
<gene>
    <name evidence="4" type="ORF">MNBD_GAMMA06-1380</name>
</gene>
<feature type="transmembrane region" description="Helical" evidence="1">
    <location>
        <begin position="435"/>
        <end position="459"/>
    </location>
</feature>
<keyword evidence="1" id="KW-1133">Transmembrane helix</keyword>
<keyword evidence="1" id="KW-0812">Transmembrane</keyword>
<proteinExistence type="predicted"/>
<feature type="domain" description="DUF7088" evidence="3">
    <location>
        <begin position="45"/>
        <end position="106"/>
    </location>
</feature>
<organism evidence="4">
    <name type="scientific">hydrothermal vent metagenome</name>
    <dbReference type="NCBI Taxonomy" id="652676"/>
    <lineage>
        <taxon>unclassified sequences</taxon>
        <taxon>metagenomes</taxon>
        <taxon>ecological metagenomes</taxon>
    </lineage>
</organism>
<dbReference type="AlphaFoldDB" id="A0A3B0WWD0"/>
<dbReference type="EMBL" id="UOFD01000082">
    <property type="protein sequence ID" value="VAW55007.1"/>
    <property type="molecule type" value="Genomic_DNA"/>
</dbReference>
<accession>A0A3B0WWD0</accession>
<dbReference type="InterPro" id="IPR029062">
    <property type="entry name" value="Class_I_gatase-like"/>
</dbReference>
<evidence type="ECO:0000313" key="4">
    <source>
        <dbReference type="EMBL" id="VAW55007.1"/>
    </source>
</evidence>
<sequence>MKLSAKSHLQLTVQKIIFLLLFSSSIGMLAWLTNHYNYQFDLTANQRHSLSSNSIALLNKLNKPVTVHAYTTDSVTKQAIQEIITRYQRIKSDFKLRLLNPDIDIEQIQKDGVVMNKPFAFVIYYNNRMELIDSLSEQAISNALLRLNRRDNQQVIFLRGHGEREINGTDNRAYTDLNKQLVDMGFNLQTINLLENTLPVTTKLLVIASPSNQYLAGEIEQVQNYINNGGNLLWLTDPGELYGLKKIATTLGLQLQGGVIVDNNIELRKTLGIEHPAIIPVTEYFPHIITNTIRYNTLFPMTRGISPLTTTQTVNNWQAEVLFNSSGKSWSEAGGLKEEMVFDSSAGDIAGPITVAVALHRARTNEGGNSQIAAGSQRVIVIGDSDFLSDTYIGAGANLNLGLNIFNWLIGDDDFISVEVKPAADTKLTLDNTQLAIIGFGFFLIIPLLLLIIGFRIWYLRKNR</sequence>
<evidence type="ECO:0000256" key="1">
    <source>
        <dbReference type="SAM" id="Phobius"/>
    </source>
</evidence>
<evidence type="ECO:0000259" key="3">
    <source>
        <dbReference type="Pfam" id="PF23357"/>
    </source>
</evidence>
<evidence type="ECO:0000259" key="2">
    <source>
        <dbReference type="Pfam" id="PF09822"/>
    </source>
</evidence>
<dbReference type="Pfam" id="PF09822">
    <property type="entry name" value="ABC_transp_aux"/>
    <property type="match status" value="1"/>
</dbReference>
<protein>
    <submittedName>
        <fullName evidence="4">Uncharacterized protein</fullName>
    </submittedName>
</protein>
<dbReference type="InterPro" id="IPR055396">
    <property type="entry name" value="DUF7088"/>
</dbReference>
<dbReference type="SUPFAM" id="SSF52317">
    <property type="entry name" value="Class I glutamine amidotransferase-like"/>
    <property type="match status" value="1"/>
</dbReference>
<keyword evidence="1" id="KW-0472">Membrane</keyword>
<dbReference type="InterPro" id="IPR019196">
    <property type="entry name" value="ABC_transp_unknown"/>
</dbReference>
<dbReference type="Pfam" id="PF23357">
    <property type="entry name" value="DUF7088"/>
    <property type="match status" value="1"/>
</dbReference>
<feature type="domain" description="ABC-type uncharacterised transport system" evidence="2">
    <location>
        <begin position="153"/>
        <end position="404"/>
    </location>
</feature>
<name>A0A3B0WWD0_9ZZZZ</name>
<feature type="transmembrane region" description="Helical" evidence="1">
    <location>
        <begin position="12"/>
        <end position="32"/>
    </location>
</feature>